<dbReference type="Proteomes" id="UP000799766">
    <property type="component" value="Unassembled WGS sequence"/>
</dbReference>
<evidence type="ECO:0000313" key="3">
    <source>
        <dbReference type="Proteomes" id="UP000799766"/>
    </source>
</evidence>
<accession>A0A6A6NNL4</accession>
<sequence>MVSFVLVSAFQASVVKCIHGSCVYGVVWLQPPRPFVHMALAHPASAHCVKRKKCLIRYAPVMLYMNDGMVASSYCV</sequence>
<protein>
    <recommendedName>
        <fullName evidence="4">Secreted protein</fullName>
    </recommendedName>
</protein>
<feature type="chain" id="PRO_5025379115" description="Secreted protein" evidence="1">
    <location>
        <begin position="21"/>
        <end position="76"/>
    </location>
</feature>
<name>A0A6A6NNL4_9PEZI</name>
<evidence type="ECO:0000313" key="2">
    <source>
        <dbReference type="EMBL" id="KAF2452873.1"/>
    </source>
</evidence>
<dbReference type="AlphaFoldDB" id="A0A6A6NNL4"/>
<feature type="signal peptide" evidence="1">
    <location>
        <begin position="1"/>
        <end position="20"/>
    </location>
</feature>
<evidence type="ECO:0008006" key="4">
    <source>
        <dbReference type="Google" id="ProtNLM"/>
    </source>
</evidence>
<reference evidence="2" key="1">
    <citation type="journal article" date="2020" name="Stud. Mycol.">
        <title>101 Dothideomycetes genomes: a test case for predicting lifestyles and emergence of pathogens.</title>
        <authorList>
            <person name="Haridas S."/>
            <person name="Albert R."/>
            <person name="Binder M."/>
            <person name="Bloem J."/>
            <person name="Labutti K."/>
            <person name="Salamov A."/>
            <person name="Andreopoulos B."/>
            <person name="Baker S."/>
            <person name="Barry K."/>
            <person name="Bills G."/>
            <person name="Bluhm B."/>
            <person name="Cannon C."/>
            <person name="Castanera R."/>
            <person name="Culley D."/>
            <person name="Daum C."/>
            <person name="Ezra D."/>
            <person name="Gonzalez J."/>
            <person name="Henrissat B."/>
            <person name="Kuo A."/>
            <person name="Liang C."/>
            <person name="Lipzen A."/>
            <person name="Lutzoni F."/>
            <person name="Magnuson J."/>
            <person name="Mondo S."/>
            <person name="Nolan M."/>
            <person name="Ohm R."/>
            <person name="Pangilinan J."/>
            <person name="Park H.-J."/>
            <person name="Ramirez L."/>
            <person name="Alfaro M."/>
            <person name="Sun H."/>
            <person name="Tritt A."/>
            <person name="Yoshinaga Y."/>
            <person name="Zwiers L.-H."/>
            <person name="Turgeon B."/>
            <person name="Goodwin S."/>
            <person name="Spatafora J."/>
            <person name="Crous P."/>
            <person name="Grigoriev I."/>
        </authorList>
    </citation>
    <scope>NUCLEOTIDE SEQUENCE</scope>
    <source>
        <strain evidence="2">ATCC 16933</strain>
    </source>
</reference>
<evidence type="ECO:0000256" key="1">
    <source>
        <dbReference type="SAM" id="SignalP"/>
    </source>
</evidence>
<proteinExistence type="predicted"/>
<organism evidence="2 3">
    <name type="scientific">Lineolata rhizophorae</name>
    <dbReference type="NCBI Taxonomy" id="578093"/>
    <lineage>
        <taxon>Eukaryota</taxon>
        <taxon>Fungi</taxon>
        <taxon>Dikarya</taxon>
        <taxon>Ascomycota</taxon>
        <taxon>Pezizomycotina</taxon>
        <taxon>Dothideomycetes</taxon>
        <taxon>Dothideomycetes incertae sedis</taxon>
        <taxon>Lineolatales</taxon>
        <taxon>Lineolataceae</taxon>
        <taxon>Lineolata</taxon>
    </lineage>
</organism>
<gene>
    <name evidence="2" type="ORF">BDY21DRAFT_357766</name>
</gene>
<keyword evidence="3" id="KW-1185">Reference proteome</keyword>
<dbReference type="EMBL" id="MU001702">
    <property type="protein sequence ID" value="KAF2452873.1"/>
    <property type="molecule type" value="Genomic_DNA"/>
</dbReference>
<keyword evidence="1" id="KW-0732">Signal</keyword>